<organism evidence="2 3">
    <name type="scientific">Nonomuraea africana</name>
    <dbReference type="NCBI Taxonomy" id="46171"/>
    <lineage>
        <taxon>Bacteria</taxon>
        <taxon>Bacillati</taxon>
        <taxon>Actinomycetota</taxon>
        <taxon>Actinomycetes</taxon>
        <taxon>Streptosporangiales</taxon>
        <taxon>Streptosporangiaceae</taxon>
        <taxon>Nonomuraea</taxon>
    </lineage>
</organism>
<protein>
    <submittedName>
        <fullName evidence="2">Uncharacterized protein</fullName>
    </submittedName>
</protein>
<dbReference type="Proteomes" id="UP000661607">
    <property type="component" value="Unassembled WGS sequence"/>
</dbReference>
<evidence type="ECO:0000313" key="3">
    <source>
        <dbReference type="Proteomes" id="UP000661607"/>
    </source>
</evidence>
<proteinExistence type="predicted"/>
<feature type="region of interest" description="Disordered" evidence="1">
    <location>
        <begin position="40"/>
        <end position="68"/>
    </location>
</feature>
<evidence type="ECO:0000256" key="1">
    <source>
        <dbReference type="SAM" id="MobiDB-lite"/>
    </source>
</evidence>
<reference evidence="2 3" key="1">
    <citation type="submission" date="2020-10" db="EMBL/GenBank/DDBJ databases">
        <title>Sequencing the genomes of 1000 actinobacteria strains.</title>
        <authorList>
            <person name="Klenk H.-P."/>
        </authorList>
    </citation>
    <scope>NUCLEOTIDE SEQUENCE [LARGE SCALE GENOMIC DNA]</scope>
    <source>
        <strain evidence="2 3">DSM 43748</strain>
    </source>
</reference>
<comment type="caution">
    <text evidence="2">The sequence shown here is derived from an EMBL/GenBank/DDBJ whole genome shotgun (WGS) entry which is preliminary data.</text>
</comment>
<name>A0ABR9KJD4_9ACTN</name>
<dbReference type="EMBL" id="JADBEF010000001">
    <property type="protein sequence ID" value="MBE1562131.1"/>
    <property type="molecule type" value="Genomic_DNA"/>
</dbReference>
<gene>
    <name evidence="2" type="ORF">H4W81_004910</name>
</gene>
<evidence type="ECO:0000313" key="2">
    <source>
        <dbReference type="EMBL" id="MBE1562131.1"/>
    </source>
</evidence>
<dbReference type="RefSeq" id="WP_192776921.1">
    <property type="nucleotide sequence ID" value="NZ_BAAASY010000034.1"/>
</dbReference>
<keyword evidence="3" id="KW-1185">Reference proteome</keyword>
<accession>A0ABR9KJD4</accession>
<sequence>MHGLTRSGLGRRLAVTVSALLVMSFLHGVVASPGAQADELPKIPAAEKPLSGAMRGSRSEEPRRHQAARHQLGYDNAAISFDGRAGELIPAGNDTWKIKGDDGTKVEHLEGSNRDNGDNCDNNQGYWKVTTGQSMATPPSPSPAKPQIPSIIRTTRYAGRWAWITGRLADSLRPGDP</sequence>